<dbReference type="InterPro" id="IPR050638">
    <property type="entry name" value="AA-Vitamin_Transporters"/>
</dbReference>
<evidence type="ECO:0000256" key="1">
    <source>
        <dbReference type="ARBA" id="ARBA00004141"/>
    </source>
</evidence>
<comment type="similarity">
    <text evidence="2">Belongs to the EamA transporter family.</text>
</comment>
<gene>
    <name evidence="8" type="ORF">P255_01193</name>
</gene>
<reference evidence="8 9" key="1">
    <citation type="submission" date="2013-10" db="EMBL/GenBank/DDBJ databases">
        <title>The Genome Sequence of Acinetobacter brisouii CIP 110357.</title>
        <authorList>
            <consortium name="The Broad Institute Genomics Platform"/>
            <consortium name="The Broad Institute Genome Sequencing Center for Infectious Disease"/>
            <person name="Cerqueira G."/>
            <person name="Feldgarden M."/>
            <person name="Courvalin P."/>
            <person name="Grillot-Courvalin C."/>
            <person name="Clermont D."/>
            <person name="Rocha E."/>
            <person name="Yoon E.-J."/>
            <person name="Nemec A."/>
            <person name="Young S.K."/>
            <person name="Zeng Q."/>
            <person name="Gargeya S."/>
            <person name="Fitzgerald M."/>
            <person name="Abouelleil A."/>
            <person name="Alvarado L."/>
            <person name="Berlin A.M."/>
            <person name="Chapman S.B."/>
            <person name="Gainer-Dewar J."/>
            <person name="Goldberg J."/>
            <person name="Gnerre S."/>
            <person name="Griggs A."/>
            <person name="Gujja S."/>
            <person name="Hansen M."/>
            <person name="Howarth C."/>
            <person name="Imamovic A."/>
            <person name="Ireland A."/>
            <person name="Larimer J."/>
            <person name="McCowan C."/>
            <person name="Murphy C."/>
            <person name="Pearson M."/>
            <person name="Poon T.W."/>
            <person name="Priest M."/>
            <person name="Roberts A."/>
            <person name="Saif S."/>
            <person name="Shea T."/>
            <person name="Sykes S."/>
            <person name="Wortman J."/>
            <person name="Nusbaum C."/>
            <person name="Birren B."/>
        </authorList>
    </citation>
    <scope>NUCLEOTIDE SEQUENCE [LARGE SCALE GENOMIC DNA]</scope>
    <source>
        <strain evidence="8 9">CIP 110357</strain>
    </source>
</reference>
<feature type="domain" description="EamA" evidence="7">
    <location>
        <begin position="7"/>
        <end position="136"/>
    </location>
</feature>
<evidence type="ECO:0000256" key="5">
    <source>
        <dbReference type="ARBA" id="ARBA00023136"/>
    </source>
</evidence>
<accession>V2VVL0</accession>
<sequence>MLNISRGWLSGLCGVCIFAGSLPATRLAVTGFSPEFLTSIRALIAGILALCTVLCMKQRLPSIAQFKSLILVAVGVVLGFPLFTALALKQMSAAYSIVFIGLLPLATAIFAILRGEKRPQHKFWLFAVLGSSSIIAFIYMSPQEQHPLSADLYMLAAILLCGLGYAEGGRLSRDLGGLQVISWALILTLPFMLLASFYYFPEDFSHVTLSASLGLLYVSLFSMFIGFIFWYHGLATGGVVAVGQLQLLQPFLGLGLSAILLHEPVGWSMFLTSLLVVGCVSYAKKFSVS</sequence>
<dbReference type="InterPro" id="IPR000620">
    <property type="entry name" value="EamA_dom"/>
</dbReference>
<dbReference type="PANTHER" id="PTHR32322:SF2">
    <property type="entry name" value="EAMA DOMAIN-CONTAINING PROTEIN"/>
    <property type="match status" value="1"/>
</dbReference>
<proteinExistence type="inferred from homology"/>
<feature type="transmembrane region" description="Helical" evidence="6">
    <location>
        <begin position="123"/>
        <end position="140"/>
    </location>
</feature>
<dbReference type="RefSeq" id="WP_004901489.1">
    <property type="nucleotide sequence ID" value="NZ_BBTI01000009.1"/>
</dbReference>
<feature type="transmembrane region" description="Helical" evidence="6">
    <location>
        <begin position="68"/>
        <end position="87"/>
    </location>
</feature>
<dbReference type="PATRIC" id="fig|1341683.3.peg.1182"/>
<organism evidence="8 9">
    <name type="scientific">Acinetobacter brisouii CIP 110357</name>
    <dbReference type="NCBI Taxonomy" id="1341683"/>
    <lineage>
        <taxon>Bacteria</taxon>
        <taxon>Pseudomonadati</taxon>
        <taxon>Pseudomonadota</taxon>
        <taxon>Gammaproteobacteria</taxon>
        <taxon>Moraxellales</taxon>
        <taxon>Moraxellaceae</taxon>
        <taxon>Acinetobacter</taxon>
    </lineage>
</organism>
<dbReference type="AlphaFoldDB" id="V2VVL0"/>
<dbReference type="Proteomes" id="UP000018418">
    <property type="component" value="Unassembled WGS sequence"/>
</dbReference>
<evidence type="ECO:0000256" key="4">
    <source>
        <dbReference type="ARBA" id="ARBA00022989"/>
    </source>
</evidence>
<evidence type="ECO:0000256" key="2">
    <source>
        <dbReference type="ARBA" id="ARBA00007362"/>
    </source>
</evidence>
<protein>
    <recommendedName>
        <fullName evidence="7">EamA domain-containing protein</fullName>
    </recommendedName>
</protein>
<evidence type="ECO:0000256" key="3">
    <source>
        <dbReference type="ARBA" id="ARBA00022692"/>
    </source>
</evidence>
<feature type="transmembrane region" description="Helical" evidence="6">
    <location>
        <begin position="212"/>
        <end position="231"/>
    </location>
</feature>
<feature type="transmembrane region" description="Helical" evidence="6">
    <location>
        <begin position="238"/>
        <end position="259"/>
    </location>
</feature>
<evidence type="ECO:0000259" key="7">
    <source>
        <dbReference type="Pfam" id="PF00892"/>
    </source>
</evidence>
<evidence type="ECO:0000256" key="6">
    <source>
        <dbReference type="SAM" id="Phobius"/>
    </source>
</evidence>
<keyword evidence="4 6" id="KW-1133">Transmembrane helix</keyword>
<evidence type="ECO:0000313" key="9">
    <source>
        <dbReference type="Proteomes" id="UP000018418"/>
    </source>
</evidence>
<keyword evidence="9" id="KW-1185">Reference proteome</keyword>
<keyword evidence="5 6" id="KW-0472">Membrane</keyword>
<dbReference type="EMBL" id="AYEU01000005">
    <property type="protein sequence ID" value="ESK51764.1"/>
    <property type="molecule type" value="Genomic_DNA"/>
</dbReference>
<dbReference type="PANTHER" id="PTHR32322">
    <property type="entry name" value="INNER MEMBRANE TRANSPORTER"/>
    <property type="match status" value="1"/>
</dbReference>
<feature type="transmembrane region" description="Helical" evidence="6">
    <location>
        <begin position="180"/>
        <end position="200"/>
    </location>
</feature>
<dbReference type="GO" id="GO:0016020">
    <property type="term" value="C:membrane"/>
    <property type="evidence" value="ECO:0007669"/>
    <property type="project" value="UniProtKB-SubCell"/>
</dbReference>
<feature type="transmembrane region" description="Helical" evidence="6">
    <location>
        <begin position="265"/>
        <end position="283"/>
    </location>
</feature>
<name>V2VVL0_9GAMM</name>
<feature type="transmembrane region" description="Helical" evidence="6">
    <location>
        <begin position="152"/>
        <end position="168"/>
    </location>
</feature>
<dbReference type="Pfam" id="PF00892">
    <property type="entry name" value="EamA"/>
    <property type="match status" value="2"/>
</dbReference>
<evidence type="ECO:0000313" key="8">
    <source>
        <dbReference type="EMBL" id="ESK51764.1"/>
    </source>
</evidence>
<feature type="domain" description="EamA" evidence="7">
    <location>
        <begin position="149"/>
        <end position="278"/>
    </location>
</feature>
<dbReference type="HOGENOM" id="CLU_056500_0_1_6"/>
<comment type="subcellular location">
    <subcellularLocation>
        <location evidence="1">Membrane</location>
        <topology evidence="1">Multi-pass membrane protein</topology>
    </subcellularLocation>
</comment>
<feature type="transmembrane region" description="Helical" evidence="6">
    <location>
        <begin position="93"/>
        <end position="111"/>
    </location>
</feature>
<comment type="caution">
    <text evidence="8">The sequence shown here is derived from an EMBL/GenBank/DDBJ whole genome shotgun (WGS) entry which is preliminary data.</text>
</comment>
<dbReference type="OrthoDB" id="9784288at2"/>
<dbReference type="InterPro" id="IPR037185">
    <property type="entry name" value="EmrE-like"/>
</dbReference>
<feature type="transmembrane region" description="Helical" evidence="6">
    <location>
        <begin position="38"/>
        <end position="56"/>
    </location>
</feature>
<dbReference type="SUPFAM" id="SSF103481">
    <property type="entry name" value="Multidrug resistance efflux transporter EmrE"/>
    <property type="match status" value="2"/>
</dbReference>
<keyword evidence="3 6" id="KW-0812">Transmembrane</keyword>